<gene>
    <name evidence="2" type="ORF">METZ01_LOCUS394017</name>
</gene>
<organism evidence="2">
    <name type="scientific">marine metagenome</name>
    <dbReference type="NCBI Taxonomy" id="408172"/>
    <lineage>
        <taxon>unclassified sequences</taxon>
        <taxon>metagenomes</taxon>
        <taxon>ecological metagenomes</taxon>
    </lineage>
</organism>
<keyword evidence="1" id="KW-0472">Membrane</keyword>
<protein>
    <submittedName>
        <fullName evidence="2">Uncharacterized protein</fullName>
    </submittedName>
</protein>
<reference evidence="2" key="1">
    <citation type="submission" date="2018-05" db="EMBL/GenBank/DDBJ databases">
        <authorList>
            <person name="Lanie J.A."/>
            <person name="Ng W.-L."/>
            <person name="Kazmierczak K.M."/>
            <person name="Andrzejewski T.M."/>
            <person name="Davidsen T.M."/>
            <person name="Wayne K.J."/>
            <person name="Tettelin H."/>
            <person name="Glass J.I."/>
            <person name="Rusch D."/>
            <person name="Podicherti R."/>
            <person name="Tsui H.-C.T."/>
            <person name="Winkler M.E."/>
        </authorList>
    </citation>
    <scope>NUCLEOTIDE SEQUENCE</scope>
</reference>
<evidence type="ECO:0000313" key="2">
    <source>
        <dbReference type="EMBL" id="SVD41163.1"/>
    </source>
</evidence>
<name>A0A382V3U4_9ZZZZ</name>
<evidence type="ECO:0000256" key="1">
    <source>
        <dbReference type="SAM" id="Phobius"/>
    </source>
</evidence>
<accession>A0A382V3U4</accession>
<keyword evidence="1" id="KW-1133">Transmembrane helix</keyword>
<keyword evidence="1" id="KW-0812">Transmembrane</keyword>
<proteinExistence type="predicted"/>
<feature type="non-terminal residue" evidence="2">
    <location>
        <position position="38"/>
    </location>
</feature>
<dbReference type="EMBL" id="UINC01148978">
    <property type="protein sequence ID" value="SVD41163.1"/>
    <property type="molecule type" value="Genomic_DNA"/>
</dbReference>
<feature type="transmembrane region" description="Helical" evidence="1">
    <location>
        <begin position="16"/>
        <end position="36"/>
    </location>
</feature>
<sequence length="38" mass="4207">MTLSNFFIDLVRYPTVLISLLIILILSVLAISAPYLGL</sequence>
<dbReference type="AlphaFoldDB" id="A0A382V3U4"/>